<dbReference type="InterPro" id="IPR026564">
    <property type="entry name" value="Transcrip_reg_TACO1-like_dom3"/>
</dbReference>
<keyword evidence="4 6" id="KW-0238">DNA-binding</keyword>
<keyword evidence="5 6" id="KW-0804">Transcription</keyword>
<dbReference type="GO" id="GO:0003677">
    <property type="term" value="F:DNA binding"/>
    <property type="evidence" value="ECO:0007669"/>
    <property type="project" value="UniProtKB-UniRule"/>
</dbReference>
<organism evidence="9 10">
    <name type="scientific">Nocardioides anomalus</name>
    <dbReference type="NCBI Taxonomy" id="2712223"/>
    <lineage>
        <taxon>Bacteria</taxon>
        <taxon>Bacillati</taxon>
        <taxon>Actinomycetota</taxon>
        <taxon>Actinomycetes</taxon>
        <taxon>Propionibacteriales</taxon>
        <taxon>Nocardioidaceae</taxon>
        <taxon>Nocardioides</taxon>
    </lineage>
</organism>
<keyword evidence="2 6" id="KW-0963">Cytoplasm</keyword>
<reference evidence="9 10" key="1">
    <citation type="submission" date="2020-02" db="EMBL/GenBank/DDBJ databases">
        <title>Full genome sequence of Nocardioides sp. R-3366.</title>
        <authorList>
            <person name="Im W.-T."/>
        </authorList>
    </citation>
    <scope>NUCLEOTIDE SEQUENCE [LARGE SCALE GENOMIC DNA]</scope>
    <source>
        <strain evidence="9 10">R-3366</strain>
    </source>
</reference>
<dbReference type="KEGG" id="nano:G5V58_12840"/>
<dbReference type="InterPro" id="IPR002876">
    <property type="entry name" value="Transcrip_reg_TACO1-like"/>
</dbReference>
<dbReference type="PANTHER" id="PTHR12532">
    <property type="entry name" value="TRANSLATIONAL ACTIVATOR OF CYTOCHROME C OXIDASE 1"/>
    <property type="match status" value="1"/>
</dbReference>
<dbReference type="Pfam" id="PF20772">
    <property type="entry name" value="TACO1_YebC_N"/>
    <property type="match status" value="1"/>
</dbReference>
<dbReference type="GO" id="GO:0006355">
    <property type="term" value="P:regulation of DNA-templated transcription"/>
    <property type="evidence" value="ECO:0007669"/>
    <property type="project" value="UniProtKB-UniRule"/>
</dbReference>
<evidence type="ECO:0000259" key="7">
    <source>
        <dbReference type="Pfam" id="PF01709"/>
    </source>
</evidence>
<sequence length="255" mass="27251">MSGHSKWATTKHKKAVIDARRGKMFAKLIKNIEVAARMGGGDPGGNPTLYDAIQKAKKSSVPNDNIDRAVKRGSGAESGGADYTTIMYEGYGPSGVAMLIECLTDNKNRAAMEVRTAMTRNGGSLADPGSVSFLFNRKGVVVVPVDQEGKQVSEDDVLEVVLDAGAEDVNDLGGEAFEVVSEPTDLVGVRTALQSAGIDYDSAEAQFVPDMQVELDRDAAGKMFRLVEALEDLDDVQNVFANYDVPDQVMAELDA</sequence>
<protein>
    <recommendedName>
        <fullName evidence="6">Probable transcriptional regulatory protein G5V58_12840</fullName>
    </recommendedName>
</protein>
<dbReference type="EMBL" id="CP049257">
    <property type="protein sequence ID" value="QIG43530.1"/>
    <property type="molecule type" value="Genomic_DNA"/>
</dbReference>
<feature type="domain" description="TACO1/YebC-like second and third" evidence="7">
    <location>
        <begin position="83"/>
        <end position="243"/>
    </location>
</feature>
<keyword evidence="3 6" id="KW-0805">Transcription regulation</keyword>
<evidence type="ECO:0000256" key="4">
    <source>
        <dbReference type="ARBA" id="ARBA00023125"/>
    </source>
</evidence>
<evidence type="ECO:0000259" key="8">
    <source>
        <dbReference type="Pfam" id="PF20772"/>
    </source>
</evidence>
<dbReference type="HAMAP" id="MF_00693">
    <property type="entry name" value="Transcrip_reg_TACO1"/>
    <property type="match status" value="1"/>
</dbReference>
<comment type="similarity">
    <text evidence="1 6">Belongs to the TACO1 family.</text>
</comment>
<dbReference type="NCBIfam" id="NF009044">
    <property type="entry name" value="PRK12378.1"/>
    <property type="match status" value="1"/>
</dbReference>
<name>A0A6G6WER2_9ACTN</name>
<evidence type="ECO:0000256" key="5">
    <source>
        <dbReference type="ARBA" id="ARBA00023163"/>
    </source>
</evidence>
<evidence type="ECO:0000313" key="9">
    <source>
        <dbReference type="EMBL" id="QIG43530.1"/>
    </source>
</evidence>
<dbReference type="SUPFAM" id="SSF75625">
    <property type="entry name" value="YebC-like"/>
    <property type="match status" value="1"/>
</dbReference>
<dbReference type="Proteomes" id="UP000502996">
    <property type="component" value="Chromosome"/>
</dbReference>
<dbReference type="InterPro" id="IPR049083">
    <property type="entry name" value="TACO1_YebC_N"/>
</dbReference>
<evidence type="ECO:0000256" key="2">
    <source>
        <dbReference type="ARBA" id="ARBA00022490"/>
    </source>
</evidence>
<dbReference type="InterPro" id="IPR029072">
    <property type="entry name" value="YebC-like"/>
</dbReference>
<dbReference type="NCBIfam" id="NF001030">
    <property type="entry name" value="PRK00110.1"/>
    <property type="match status" value="1"/>
</dbReference>
<dbReference type="InterPro" id="IPR048300">
    <property type="entry name" value="TACO1_YebC-like_2nd/3rd_dom"/>
</dbReference>
<dbReference type="FunFam" id="1.10.10.200:FF:000002">
    <property type="entry name" value="Probable transcriptional regulatory protein CLM62_37755"/>
    <property type="match status" value="1"/>
</dbReference>
<dbReference type="Gene3D" id="3.30.70.980">
    <property type="match status" value="2"/>
</dbReference>
<dbReference type="PANTHER" id="PTHR12532:SF6">
    <property type="entry name" value="TRANSCRIPTIONAL REGULATORY PROTEIN YEBC-RELATED"/>
    <property type="match status" value="1"/>
</dbReference>
<dbReference type="NCBIfam" id="TIGR01033">
    <property type="entry name" value="YebC/PmpR family DNA-binding transcriptional regulator"/>
    <property type="match status" value="1"/>
</dbReference>
<dbReference type="GO" id="GO:0005829">
    <property type="term" value="C:cytosol"/>
    <property type="evidence" value="ECO:0007669"/>
    <property type="project" value="TreeGrafter"/>
</dbReference>
<dbReference type="Pfam" id="PF01709">
    <property type="entry name" value="Transcrip_reg"/>
    <property type="match status" value="1"/>
</dbReference>
<comment type="subcellular location">
    <subcellularLocation>
        <location evidence="6">Cytoplasm</location>
    </subcellularLocation>
</comment>
<gene>
    <name evidence="9" type="ORF">G5V58_12840</name>
</gene>
<evidence type="ECO:0000256" key="1">
    <source>
        <dbReference type="ARBA" id="ARBA00008724"/>
    </source>
</evidence>
<evidence type="ECO:0000256" key="6">
    <source>
        <dbReference type="HAMAP-Rule" id="MF_00693"/>
    </source>
</evidence>
<evidence type="ECO:0000256" key="3">
    <source>
        <dbReference type="ARBA" id="ARBA00023015"/>
    </source>
</evidence>
<evidence type="ECO:0000313" key="10">
    <source>
        <dbReference type="Proteomes" id="UP000502996"/>
    </source>
</evidence>
<proteinExistence type="inferred from homology"/>
<dbReference type="RefSeq" id="WP_165233213.1">
    <property type="nucleotide sequence ID" value="NZ_CP049257.1"/>
</dbReference>
<accession>A0A6G6WER2</accession>
<dbReference type="Gene3D" id="1.10.10.200">
    <property type="match status" value="1"/>
</dbReference>
<feature type="domain" description="TACO1/YebC-like N-terminal" evidence="8">
    <location>
        <begin position="5"/>
        <end position="75"/>
    </location>
</feature>
<dbReference type="InterPro" id="IPR017856">
    <property type="entry name" value="Integrase-like_N"/>
</dbReference>
<dbReference type="AlphaFoldDB" id="A0A6G6WER2"/>
<keyword evidence="10" id="KW-1185">Reference proteome</keyword>